<evidence type="ECO:0000313" key="3">
    <source>
        <dbReference type="EMBL" id="RGE67618.1"/>
    </source>
</evidence>
<dbReference type="Proteomes" id="UP000260828">
    <property type="component" value="Unassembled WGS sequence"/>
</dbReference>
<evidence type="ECO:0000256" key="1">
    <source>
        <dbReference type="SAM" id="MobiDB-lite"/>
    </source>
</evidence>
<dbReference type="SUPFAM" id="SSF57783">
    <property type="entry name" value="Zinc beta-ribbon"/>
    <property type="match status" value="1"/>
</dbReference>
<dbReference type="Gene3D" id="3.40.1360.10">
    <property type="match status" value="1"/>
</dbReference>
<organism evidence="3 4">
    <name type="scientific">Anaerotruncus colihominis</name>
    <dbReference type="NCBI Taxonomy" id="169435"/>
    <lineage>
        <taxon>Bacteria</taxon>
        <taxon>Bacillati</taxon>
        <taxon>Bacillota</taxon>
        <taxon>Clostridia</taxon>
        <taxon>Eubacteriales</taxon>
        <taxon>Oscillospiraceae</taxon>
        <taxon>Anaerotruncus</taxon>
    </lineage>
</organism>
<feature type="region of interest" description="Disordered" evidence="1">
    <location>
        <begin position="1"/>
        <end position="66"/>
    </location>
</feature>
<proteinExistence type="predicted"/>
<feature type="compositionally biased region" description="Low complexity" evidence="1">
    <location>
        <begin position="16"/>
        <end position="31"/>
    </location>
</feature>
<sequence length="383" mass="42710">MGQPGSVPVSCPAECGTASAASGKSLSGADSCFSNSCSPIGRPEAETENTGEEKGSGTQTRRSGDAIERRNCVGGILYYGKYTREQIDKANQVDLEELLRRQGEKLIRSGRDHRLESDHSVTIRGNRWFDHASDQGGYTLSFVRRHYHLSFNEAMELLTGEKGQAPLPIAKPQNDPPKEFVLPPASSSMRRVFGYLLGTRKLDREVLTAFVREKLIYEDLPYHNAVFVGTDEKGAARHAHKRSTNSDGKQIRLNVEGCDPAYSFHWNGHSGKLYVFEAPIDLLSYISLYPEGWKENSYVALCGVSGQAMMKQLEQQPEVHEVFLCLDNDKAGHTACARLTEQLCEQGDWKVERLCPQNKDWNDDLRESFSQEQNQEGGMSLAL</sequence>
<protein>
    <submittedName>
        <fullName evidence="3">DUF3991 domain-containing protein</fullName>
    </submittedName>
</protein>
<feature type="domain" description="DUF3991" evidence="2">
    <location>
        <begin position="195"/>
        <end position="268"/>
    </location>
</feature>
<evidence type="ECO:0000313" key="4">
    <source>
        <dbReference type="Proteomes" id="UP000260828"/>
    </source>
</evidence>
<dbReference type="SUPFAM" id="SSF56731">
    <property type="entry name" value="DNA primase core"/>
    <property type="match status" value="1"/>
</dbReference>
<dbReference type="AlphaFoldDB" id="A0A3E3IKI9"/>
<dbReference type="InterPro" id="IPR025054">
    <property type="entry name" value="DUF3991"/>
</dbReference>
<gene>
    <name evidence="3" type="ORF">DXC40_08945</name>
</gene>
<dbReference type="Pfam" id="PF13154">
    <property type="entry name" value="DUF3991"/>
    <property type="match status" value="1"/>
</dbReference>
<dbReference type="EMBL" id="QVME01000004">
    <property type="protein sequence ID" value="RGE67618.1"/>
    <property type="molecule type" value="Genomic_DNA"/>
</dbReference>
<reference evidence="3 4" key="1">
    <citation type="submission" date="2018-08" db="EMBL/GenBank/DDBJ databases">
        <title>A genome reference for cultivated species of the human gut microbiota.</title>
        <authorList>
            <person name="Zou Y."/>
            <person name="Xue W."/>
            <person name="Luo G."/>
        </authorList>
    </citation>
    <scope>NUCLEOTIDE SEQUENCE [LARGE SCALE GENOMIC DNA]</scope>
    <source>
        <strain evidence="3 4">TF05-12AC</strain>
    </source>
</reference>
<dbReference type="Pfam" id="PF13155">
    <property type="entry name" value="Toprim_2"/>
    <property type="match status" value="1"/>
</dbReference>
<accession>A0A3E3IKI9</accession>
<name>A0A3E3IKI9_9FIRM</name>
<evidence type="ECO:0000259" key="2">
    <source>
        <dbReference type="Pfam" id="PF13154"/>
    </source>
</evidence>
<comment type="caution">
    <text evidence="3">The sequence shown here is derived from an EMBL/GenBank/DDBJ whole genome shotgun (WGS) entry which is preliminary data.</text>
</comment>